<keyword evidence="2" id="KW-1185">Reference proteome</keyword>
<sequence length="368" mass="40396">MRSTLLSLIASLFVASLPLVLAGKGGPTFCQSVDKLKVTSPLTFIRPVPSVNLKWNPKICLCQSEGELTDSTVNQLEAKVKQEGSSKLAKKLGLDTLPDDWEELFVRQAVIDAAQEFLDQYKSCPRGCDYPKRAIPNSCQDCGYDCPKGQQKCKNKCKDDNKPCESKTPKPPKTTSSDGYPSYPTEYRKRDANILEPAFLMVSEVPVPSDRQVAPDWNGEPFTLKAPTPTELHEESTEDDNVAKGAFVFYPTPATTFAVSDIPEPTMIQQYYRSTNNNKCEPGWIPCAVLRKGKADWECTDVQNTLDSCGGCIYPILPGPVGTSCSEETGANEVACVQGHCKVKSCQRGFAHNGTACNPASRKRYSLE</sequence>
<comment type="caution">
    <text evidence="1">The sequence shown here is derived from an EMBL/GenBank/DDBJ whole genome shotgun (WGS) entry which is preliminary data.</text>
</comment>
<gene>
    <name evidence="1" type="ORF">QFC19_004967</name>
</gene>
<accession>A0ACC2VRH5</accession>
<dbReference type="EMBL" id="JASBWR010000054">
    <property type="protein sequence ID" value="KAJ9102039.1"/>
    <property type="molecule type" value="Genomic_DNA"/>
</dbReference>
<organism evidence="1 2">
    <name type="scientific">Naganishia cerealis</name>
    <dbReference type="NCBI Taxonomy" id="610337"/>
    <lineage>
        <taxon>Eukaryota</taxon>
        <taxon>Fungi</taxon>
        <taxon>Dikarya</taxon>
        <taxon>Basidiomycota</taxon>
        <taxon>Agaricomycotina</taxon>
        <taxon>Tremellomycetes</taxon>
        <taxon>Filobasidiales</taxon>
        <taxon>Filobasidiaceae</taxon>
        <taxon>Naganishia</taxon>
    </lineage>
</organism>
<reference evidence="1" key="1">
    <citation type="submission" date="2023-04" db="EMBL/GenBank/DDBJ databases">
        <title>Draft Genome sequencing of Naganishia species isolated from polar environments using Oxford Nanopore Technology.</title>
        <authorList>
            <person name="Leo P."/>
            <person name="Venkateswaran K."/>
        </authorList>
    </citation>
    <scope>NUCLEOTIDE SEQUENCE</scope>
    <source>
        <strain evidence="1">MNA-CCFEE 5261</strain>
    </source>
</reference>
<evidence type="ECO:0000313" key="1">
    <source>
        <dbReference type="EMBL" id="KAJ9102039.1"/>
    </source>
</evidence>
<protein>
    <submittedName>
        <fullName evidence="1">Uncharacterized protein</fullName>
    </submittedName>
</protein>
<evidence type="ECO:0000313" key="2">
    <source>
        <dbReference type="Proteomes" id="UP001241377"/>
    </source>
</evidence>
<dbReference type="Proteomes" id="UP001241377">
    <property type="component" value="Unassembled WGS sequence"/>
</dbReference>
<proteinExistence type="predicted"/>
<name>A0ACC2VRH5_9TREE</name>